<evidence type="ECO:0000256" key="2">
    <source>
        <dbReference type="ARBA" id="ARBA00022741"/>
    </source>
</evidence>
<dbReference type="PROSITE" id="PS01036">
    <property type="entry name" value="HSP70_3"/>
    <property type="match status" value="1"/>
</dbReference>
<dbReference type="KEGG" id="soy:115889023"/>
<dbReference type="Gene3D" id="3.30.420.40">
    <property type="match status" value="2"/>
</dbReference>
<dbReference type="InterPro" id="IPR018181">
    <property type="entry name" value="Heat_shock_70_CS"/>
</dbReference>
<name>A0A6J2YN02_SITOR</name>
<dbReference type="InterPro" id="IPR013126">
    <property type="entry name" value="Hsp_70_fam"/>
</dbReference>
<evidence type="ECO:0000313" key="5">
    <source>
        <dbReference type="Proteomes" id="UP000504635"/>
    </source>
</evidence>
<comment type="similarity">
    <text evidence="1 4">Belongs to the heat shock protein 70 family.</text>
</comment>
<keyword evidence="3 4" id="KW-0067">ATP-binding</keyword>
<gene>
    <name evidence="6" type="primary">LOC115889023</name>
</gene>
<dbReference type="PRINTS" id="PR00301">
    <property type="entry name" value="HEATSHOCK70"/>
</dbReference>
<dbReference type="OrthoDB" id="6718630at2759"/>
<dbReference type="SUPFAM" id="SSF53067">
    <property type="entry name" value="Actin-like ATPase domain"/>
    <property type="match status" value="2"/>
</dbReference>
<dbReference type="InParanoid" id="A0A6J2YN02"/>
<dbReference type="PROSITE" id="PS00329">
    <property type="entry name" value="HSP70_2"/>
    <property type="match status" value="1"/>
</dbReference>
<keyword evidence="2 4" id="KW-0547">Nucleotide-binding</keyword>
<dbReference type="Gene3D" id="3.30.30.30">
    <property type="match status" value="1"/>
</dbReference>
<dbReference type="InterPro" id="IPR043129">
    <property type="entry name" value="ATPase_NBD"/>
</dbReference>
<dbReference type="Gene3D" id="3.90.640.10">
    <property type="entry name" value="Actin, Chain A, domain 4"/>
    <property type="match status" value="1"/>
</dbReference>
<dbReference type="SUPFAM" id="SSF100920">
    <property type="entry name" value="Heat shock protein 70kD (HSP70), peptide-binding domain"/>
    <property type="match status" value="1"/>
</dbReference>
<dbReference type="GO" id="GO:0140662">
    <property type="term" value="F:ATP-dependent protein folding chaperone"/>
    <property type="evidence" value="ECO:0007669"/>
    <property type="project" value="InterPro"/>
</dbReference>
<dbReference type="Proteomes" id="UP000504635">
    <property type="component" value="Unplaced"/>
</dbReference>
<evidence type="ECO:0000256" key="3">
    <source>
        <dbReference type="ARBA" id="ARBA00022840"/>
    </source>
</evidence>
<evidence type="ECO:0000256" key="4">
    <source>
        <dbReference type="RuleBase" id="RU003322"/>
    </source>
</evidence>
<dbReference type="Pfam" id="PF00012">
    <property type="entry name" value="HSP70"/>
    <property type="match status" value="1"/>
</dbReference>
<dbReference type="PROSITE" id="PS00297">
    <property type="entry name" value="HSP70_1"/>
    <property type="match status" value="1"/>
</dbReference>
<proteinExistence type="inferred from homology"/>
<dbReference type="PANTHER" id="PTHR19375">
    <property type="entry name" value="HEAT SHOCK PROTEIN 70KDA"/>
    <property type="match status" value="1"/>
</dbReference>
<dbReference type="GeneID" id="115889023"/>
<sequence>MPRVPVIGIDLGTSRSLVAVYRKRRVEIIPNKNGDRLTPSYVFYDPSSLEVAVGTDAEDLAPNCPNNFIFDAKRIIGRKFDDAYVQELKTRSDYQFKIVSGEDDKAEYEIRHDDSTVHKSPEQVGSEILKYLRESASEYLGAKITEAIISVPAQFSNAQRAATKAAAELAGLKVLKLVSEPVAGAIHYTHNKWDVERKIVVFDMGGGTTDVSIVNVSKEKFEVLNVEGDTFLGGRDYDNLLVDYFKTKLIEEFNETVITPRLIRTLKEKCSVLKEKLSDKTKCSLALDCIINMSDNVFNISLTRHEYNELTHSITRRGLDLVQKCLADVGLSNHNIGNVLLIGGMTRMPRIREELRAFFDSRKIKTDLNPDEAVALGAAIQASFIKNKCVELERYNVAEVTPLSVGVKLSRGLMKIAIMKNTPLPAKGCLKLATAVNNQKNIAFKIFEGERKNCAFNNLLGEFTINNLPKGKAGDVEFQTNFFLNQDGILEVEAHETSTNHKKKLTVTLETYRLCQNRISNIIEDAEKNRDDDILFEKYNKIFKGIKHVYNDIVYGINQIYSETDRGIVAKECQGLKSSLDNSVYTEINNLIGAYNRFRMATEGIVGQAIDIIWPEFS</sequence>
<dbReference type="GO" id="GO:0005524">
    <property type="term" value="F:ATP binding"/>
    <property type="evidence" value="ECO:0007669"/>
    <property type="project" value="UniProtKB-KW"/>
</dbReference>
<accession>A0A6J2YN02</accession>
<dbReference type="FunFam" id="3.90.640.10:FF:000003">
    <property type="entry name" value="Molecular chaperone DnaK"/>
    <property type="match status" value="1"/>
</dbReference>
<organism evidence="5 6">
    <name type="scientific">Sitophilus oryzae</name>
    <name type="common">Rice weevil</name>
    <name type="synonym">Curculio oryzae</name>
    <dbReference type="NCBI Taxonomy" id="7048"/>
    <lineage>
        <taxon>Eukaryota</taxon>
        <taxon>Metazoa</taxon>
        <taxon>Ecdysozoa</taxon>
        <taxon>Arthropoda</taxon>
        <taxon>Hexapoda</taxon>
        <taxon>Insecta</taxon>
        <taxon>Pterygota</taxon>
        <taxon>Neoptera</taxon>
        <taxon>Endopterygota</taxon>
        <taxon>Coleoptera</taxon>
        <taxon>Polyphaga</taxon>
        <taxon>Cucujiformia</taxon>
        <taxon>Curculionidae</taxon>
        <taxon>Dryophthorinae</taxon>
        <taxon>Sitophilus</taxon>
    </lineage>
</organism>
<protein>
    <submittedName>
        <fullName evidence="6">Heat shock 70 kDa protein-like</fullName>
    </submittedName>
</protein>
<keyword evidence="5" id="KW-1185">Reference proteome</keyword>
<dbReference type="AlphaFoldDB" id="A0A6J2YN02"/>
<dbReference type="FunFam" id="3.30.30.30:FF:000003">
    <property type="entry name" value="Heat shock protein 9"/>
    <property type="match status" value="1"/>
</dbReference>
<dbReference type="InterPro" id="IPR029047">
    <property type="entry name" value="HSP70_peptide-bd_sf"/>
</dbReference>
<dbReference type="Gene3D" id="2.60.34.10">
    <property type="entry name" value="Substrate Binding Domain Of DNAk, Chain A, domain 1"/>
    <property type="match status" value="1"/>
</dbReference>
<evidence type="ECO:0000256" key="1">
    <source>
        <dbReference type="ARBA" id="ARBA00007381"/>
    </source>
</evidence>
<dbReference type="RefSeq" id="XP_030764787.1">
    <property type="nucleotide sequence ID" value="XM_030908927.1"/>
</dbReference>
<reference evidence="6" key="1">
    <citation type="submission" date="2025-08" db="UniProtKB">
        <authorList>
            <consortium name="RefSeq"/>
        </authorList>
    </citation>
    <scope>IDENTIFICATION</scope>
    <source>
        <tissue evidence="6">Gonads</tissue>
    </source>
</reference>
<evidence type="ECO:0000313" key="6">
    <source>
        <dbReference type="RefSeq" id="XP_030764787.1"/>
    </source>
</evidence>